<gene>
    <name evidence="2" type="ORF">METZ01_LOCUS67215</name>
</gene>
<keyword evidence="1" id="KW-0812">Transmembrane</keyword>
<proteinExistence type="predicted"/>
<evidence type="ECO:0000256" key="1">
    <source>
        <dbReference type="SAM" id="Phobius"/>
    </source>
</evidence>
<organism evidence="2">
    <name type="scientific">marine metagenome</name>
    <dbReference type="NCBI Taxonomy" id="408172"/>
    <lineage>
        <taxon>unclassified sequences</taxon>
        <taxon>metagenomes</taxon>
        <taxon>ecological metagenomes</taxon>
    </lineage>
</organism>
<dbReference type="EMBL" id="UINC01004442">
    <property type="protein sequence ID" value="SVA14361.1"/>
    <property type="molecule type" value="Genomic_DNA"/>
</dbReference>
<reference evidence="2" key="1">
    <citation type="submission" date="2018-05" db="EMBL/GenBank/DDBJ databases">
        <authorList>
            <person name="Lanie J.A."/>
            <person name="Ng W.-L."/>
            <person name="Kazmierczak K.M."/>
            <person name="Andrzejewski T.M."/>
            <person name="Davidsen T.M."/>
            <person name="Wayne K.J."/>
            <person name="Tettelin H."/>
            <person name="Glass J.I."/>
            <person name="Rusch D."/>
            <person name="Podicherti R."/>
            <person name="Tsui H.-C.T."/>
            <person name="Winkler M.E."/>
        </authorList>
    </citation>
    <scope>NUCLEOTIDE SEQUENCE</scope>
</reference>
<keyword evidence="1" id="KW-0472">Membrane</keyword>
<dbReference type="AlphaFoldDB" id="A0A381TFU8"/>
<keyword evidence="1" id="KW-1133">Transmembrane helix</keyword>
<feature type="transmembrane region" description="Helical" evidence="1">
    <location>
        <begin position="12"/>
        <end position="29"/>
    </location>
</feature>
<protein>
    <submittedName>
        <fullName evidence="2">Uncharacterized protein</fullName>
    </submittedName>
</protein>
<name>A0A381TFU8_9ZZZZ</name>
<sequence>MRQTFHYTSGEMVKTGVTFGSALAMAISFNINQSVFWALIHGLFSWFYVIWYILIY</sequence>
<accession>A0A381TFU8</accession>
<evidence type="ECO:0000313" key="2">
    <source>
        <dbReference type="EMBL" id="SVA14361.1"/>
    </source>
</evidence>
<feature type="transmembrane region" description="Helical" evidence="1">
    <location>
        <begin position="35"/>
        <end position="55"/>
    </location>
</feature>